<comment type="caution">
    <text evidence="1">The sequence shown here is derived from an EMBL/GenBank/DDBJ whole genome shotgun (WGS) entry which is preliminary data.</text>
</comment>
<dbReference type="PANTHER" id="PTHR36615:SF7">
    <property type="entry name" value="PROTEIN, PUTATIVE-RELATED"/>
    <property type="match status" value="1"/>
</dbReference>
<gene>
    <name evidence="1" type="ORF">DVH24_017145</name>
</gene>
<keyword evidence="2" id="KW-1185">Reference proteome</keyword>
<name>A0A498IWC6_MALDO</name>
<reference evidence="1 2" key="1">
    <citation type="submission" date="2018-10" db="EMBL/GenBank/DDBJ databases">
        <title>A high-quality apple genome assembly.</title>
        <authorList>
            <person name="Hu J."/>
        </authorList>
    </citation>
    <scope>NUCLEOTIDE SEQUENCE [LARGE SCALE GENOMIC DNA]</scope>
    <source>
        <strain evidence="2">cv. HFTH1</strain>
        <tissue evidence="1">Young leaf</tissue>
    </source>
</reference>
<protein>
    <submittedName>
        <fullName evidence="1">Uncharacterized protein</fullName>
    </submittedName>
</protein>
<dbReference type="Proteomes" id="UP000290289">
    <property type="component" value="Chromosome 10"/>
</dbReference>
<accession>A0A498IWC6</accession>
<proteinExistence type="predicted"/>
<dbReference type="AlphaFoldDB" id="A0A498IWC6"/>
<evidence type="ECO:0000313" key="2">
    <source>
        <dbReference type="Proteomes" id="UP000290289"/>
    </source>
</evidence>
<dbReference type="EMBL" id="RDQH01000336">
    <property type="protein sequence ID" value="RXH86092.1"/>
    <property type="molecule type" value="Genomic_DNA"/>
</dbReference>
<evidence type="ECO:0000313" key="1">
    <source>
        <dbReference type="EMBL" id="RXH86092.1"/>
    </source>
</evidence>
<organism evidence="1 2">
    <name type="scientific">Malus domestica</name>
    <name type="common">Apple</name>
    <name type="synonym">Pyrus malus</name>
    <dbReference type="NCBI Taxonomy" id="3750"/>
    <lineage>
        <taxon>Eukaryota</taxon>
        <taxon>Viridiplantae</taxon>
        <taxon>Streptophyta</taxon>
        <taxon>Embryophyta</taxon>
        <taxon>Tracheophyta</taxon>
        <taxon>Spermatophyta</taxon>
        <taxon>Magnoliopsida</taxon>
        <taxon>eudicotyledons</taxon>
        <taxon>Gunneridae</taxon>
        <taxon>Pentapetalae</taxon>
        <taxon>rosids</taxon>
        <taxon>fabids</taxon>
        <taxon>Rosales</taxon>
        <taxon>Rosaceae</taxon>
        <taxon>Amygdaloideae</taxon>
        <taxon>Maleae</taxon>
        <taxon>Malus</taxon>
    </lineage>
</organism>
<sequence>MEGARSAMINGGSLSQRFNSGRLIPKRGQVKVAIVGVLLHSFSSVFSAVSRRRGGGCQSSDAHHFS</sequence>
<dbReference type="PANTHER" id="PTHR36615">
    <property type="entry name" value="PROTEIN, PUTATIVE-RELATED"/>
    <property type="match status" value="1"/>
</dbReference>